<dbReference type="PROSITE" id="PS00571">
    <property type="entry name" value="AMIDASES"/>
    <property type="match status" value="1"/>
</dbReference>
<dbReference type="InterPro" id="IPR020556">
    <property type="entry name" value="Amidase_CS"/>
</dbReference>
<dbReference type="NCBIfam" id="TIGR00132">
    <property type="entry name" value="gatA"/>
    <property type="match status" value="1"/>
</dbReference>
<reference evidence="9" key="1">
    <citation type="submission" date="2020-04" db="EMBL/GenBank/DDBJ databases">
        <authorList>
            <person name="Zhang T."/>
        </authorList>
    </citation>
    <scope>NUCLEOTIDE SEQUENCE</scope>
    <source>
        <strain evidence="9">HKST-UBA03</strain>
    </source>
</reference>
<dbReference type="AlphaFoldDB" id="A0A955LKG1"/>
<evidence type="ECO:0000256" key="7">
    <source>
        <dbReference type="HAMAP-Rule" id="MF_00120"/>
    </source>
</evidence>
<evidence type="ECO:0000256" key="6">
    <source>
        <dbReference type="ARBA" id="ARBA00047407"/>
    </source>
</evidence>
<dbReference type="Proteomes" id="UP000751518">
    <property type="component" value="Unassembled WGS sequence"/>
</dbReference>
<keyword evidence="3 7" id="KW-0547">Nucleotide-binding</keyword>
<reference evidence="9" key="2">
    <citation type="journal article" date="2021" name="Microbiome">
        <title>Successional dynamics and alternative stable states in a saline activated sludge microbial community over 9 years.</title>
        <authorList>
            <person name="Wang Y."/>
            <person name="Ye J."/>
            <person name="Ju F."/>
            <person name="Liu L."/>
            <person name="Boyd J.A."/>
            <person name="Deng Y."/>
            <person name="Parks D.H."/>
            <person name="Jiang X."/>
            <person name="Yin X."/>
            <person name="Woodcroft B.J."/>
            <person name="Tyson G.W."/>
            <person name="Hugenholtz P."/>
            <person name="Polz M.F."/>
            <person name="Zhang T."/>
        </authorList>
    </citation>
    <scope>NUCLEOTIDE SEQUENCE</scope>
    <source>
        <strain evidence="9">HKST-UBA03</strain>
    </source>
</reference>
<evidence type="ECO:0000256" key="1">
    <source>
        <dbReference type="ARBA" id="ARBA00008069"/>
    </source>
</evidence>
<dbReference type="PANTHER" id="PTHR11895:SF151">
    <property type="entry name" value="GLUTAMYL-TRNA(GLN) AMIDOTRANSFERASE SUBUNIT A"/>
    <property type="match status" value="1"/>
</dbReference>
<comment type="subunit">
    <text evidence="7">Heterotrimer of A, B and C subunits.</text>
</comment>
<evidence type="ECO:0000313" key="10">
    <source>
        <dbReference type="Proteomes" id="UP000751518"/>
    </source>
</evidence>
<dbReference type="HAMAP" id="MF_00120">
    <property type="entry name" value="GatA"/>
    <property type="match status" value="1"/>
</dbReference>
<dbReference type="PANTHER" id="PTHR11895">
    <property type="entry name" value="TRANSAMIDASE"/>
    <property type="match status" value="1"/>
</dbReference>
<dbReference type="GO" id="GO:0005524">
    <property type="term" value="F:ATP binding"/>
    <property type="evidence" value="ECO:0007669"/>
    <property type="project" value="UniProtKB-KW"/>
</dbReference>
<dbReference type="InterPro" id="IPR004412">
    <property type="entry name" value="GatA"/>
</dbReference>
<evidence type="ECO:0000256" key="3">
    <source>
        <dbReference type="ARBA" id="ARBA00022741"/>
    </source>
</evidence>
<evidence type="ECO:0000259" key="8">
    <source>
        <dbReference type="Pfam" id="PF01425"/>
    </source>
</evidence>
<dbReference type="GO" id="GO:0050567">
    <property type="term" value="F:glutaminyl-tRNA synthase (glutamine-hydrolyzing) activity"/>
    <property type="evidence" value="ECO:0007669"/>
    <property type="project" value="UniProtKB-UniRule"/>
</dbReference>
<evidence type="ECO:0000256" key="2">
    <source>
        <dbReference type="ARBA" id="ARBA00022598"/>
    </source>
</evidence>
<dbReference type="EMBL" id="JAGQKZ010000025">
    <property type="protein sequence ID" value="MCA9392180.1"/>
    <property type="molecule type" value="Genomic_DNA"/>
</dbReference>
<accession>A0A955LKG1</accession>
<comment type="caution">
    <text evidence="9">The sequence shown here is derived from an EMBL/GenBank/DDBJ whole genome shotgun (WGS) entry which is preliminary data.</text>
</comment>
<comment type="similarity">
    <text evidence="1 7">Belongs to the amidase family. GatA subfamily.</text>
</comment>
<evidence type="ECO:0000256" key="5">
    <source>
        <dbReference type="ARBA" id="ARBA00022917"/>
    </source>
</evidence>
<dbReference type="GO" id="GO:0030956">
    <property type="term" value="C:glutamyl-tRNA(Gln) amidotransferase complex"/>
    <property type="evidence" value="ECO:0007669"/>
    <property type="project" value="InterPro"/>
</dbReference>
<dbReference type="InterPro" id="IPR000120">
    <property type="entry name" value="Amidase"/>
</dbReference>
<feature type="active site" description="Charge relay system" evidence="7">
    <location>
        <position position="140"/>
    </location>
</feature>
<dbReference type="SUPFAM" id="SSF75304">
    <property type="entry name" value="Amidase signature (AS) enzymes"/>
    <property type="match status" value="1"/>
</dbReference>
<evidence type="ECO:0000256" key="4">
    <source>
        <dbReference type="ARBA" id="ARBA00022840"/>
    </source>
</evidence>
<keyword evidence="2 7" id="KW-0436">Ligase</keyword>
<dbReference type="InterPro" id="IPR036928">
    <property type="entry name" value="AS_sf"/>
</dbReference>
<comment type="catalytic activity">
    <reaction evidence="6 7">
        <text>L-glutamyl-tRNA(Gln) + L-glutamine + ATP + H2O = L-glutaminyl-tRNA(Gln) + L-glutamate + ADP + phosphate + H(+)</text>
        <dbReference type="Rhea" id="RHEA:17521"/>
        <dbReference type="Rhea" id="RHEA-COMP:9681"/>
        <dbReference type="Rhea" id="RHEA-COMP:9684"/>
        <dbReference type="ChEBI" id="CHEBI:15377"/>
        <dbReference type="ChEBI" id="CHEBI:15378"/>
        <dbReference type="ChEBI" id="CHEBI:29985"/>
        <dbReference type="ChEBI" id="CHEBI:30616"/>
        <dbReference type="ChEBI" id="CHEBI:43474"/>
        <dbReference type="ChEBI" id="CHEBI:58359"/>
        <dbReference type="ChEBI" id="CHEBI:78520"/>
        <dbReference type="ChEBI" id="CHEBI:78521"/>
        <dbReference type="ChEBI" id="CHEBI:456216"/>
        <dbReference type="EC" id="6.3.5.7"/>
    </reaction>
</comment>
<evidence type="ECO:0000313" key="9">
    <source>
        <dbReference type="EMBL" id="MCA9392180.1"/>
    </source>
</evidence>
<dbReference type="EC" id="6.3.5.7" evidence="7"/>
<feature type="active site" description="Charge relay system" evidence="7">
    <location>
        <position position="65"/>
    </location>
</feature>
<organism evidence="9 10">
    <name type="scientific">candidate division WWE3 bacterium</name>
    <dbReference type="NCBI Taxonomy" id="2053526"/>
    <lineage>
        <taxon>Bacteria</taxon>
        <taxon>Katanobacteria</taxon>
    </lineage>
</organism>
<name>A0A955LKG1_UNCKA</name>
<feature type="domain" description="Amidase" evidence="8">
    <location>
        <begin position="24"/>
        <end position="436"/>
    </location>
</feature>
<dbReference type="InterPro" id="IPR023631">
    <property type="entry name" value="Amidase_dom"/>
</dbReference>
<dbReference type="Pfam" id="PF01425">
    <property type="entry name" value="Amidase"/>
    <property type="match status" value="1"/>
</dbReference>
<proteinExistence type="inferred from homology"/>
<protein>
    <recommendedName>
        <fullName evidence="7">Glutamyl-tRNA(Gln) amidotransferase subunit A</fullName>
        <shortName evidence="7">Glu-ADT subunit A</shortName>
        <ecNumber evidence="7">6.3.5.7</ecNumber>
    </recommendedName>
</protein>
<comment type="function">
    <text evidence="7">Allows the formation of correctly charged Gln-tRNA(Gln) through the transamidation of misacylated Glu-tRNA(Gln) in organisms which lack glutaminyl-tRNA synthetase. The reaction takes place in the presence of glutamine and ATP through an activated gamma-phospho-Glu-tRNA(Gln).</text>
</comment>
<keyword evidence="5 7" id="KW-0648">Protein biosynthesis</keyword>
<dbReference type="GO" id="GO:0006412">
    <property type="term" value="P:translation"/>
    <property type="evidence" value="ECO:0007669"/>
    <property type="project" value="UniProtKB-UniRule"/>
</dbReference>
<keyword evidence="4 7" id="KW-0067">ATP-binding</keyword>
<feature type="active site" description="Acyl-ester intermediate" evidence="7">
    <location>
        <position position="164"/>
    </location>
</feature>
<gene>
    <name evidence="7 9" type="primary">gatA</name>
    <name evidence="9" type="ORF">KC614_03185</name>
</gene>
<sequence>MDSYLTIKDILAGYKEGRFSSTELFRYYKDRIARLNPTLNAIITNVDHQHGDFLASQNPLPVIHKDVYSTEDVETTAASNILRGYIPPFDATAVTKLAEANFITLGKANCDAFAHGTTGENSDFGPTKNPYGLEYTPGGSSSGSAVAVAAGLSPLATATDTGGSIRFPASLTNTVGIKPTYGRVSRYGIIAMTSSTDSIGHITRTVWDNAYVLNKTAGYDPHDATSAKVQVDDYLEDIEQGVKGLRLGVPKEYLENIAPEIEKAYREKVDTLRNLGAEIVEDISLPHTEYGINVYYIVTPSEVSSNLARFDGIRFGQERSHFGAEAKRRIMIGTYCLSSGYYDAYYLKAQKVRTLVIQDFAKAFEKVDALIAPVSAVMQPKLGELVNDPIKNYMLDVLTIPVNLAGVPSLAVPAGFSNGLPIGLQIIGDYFDEKLLYRIGYALEQETRYFEQTPKL</sequence>
<dbReference type="Gene3D" id="3.90.1300.10">
    <property type="entry name" value="Amidase signature (AS) domain"/>
    <property type="match status" value="1"/>
</dbReference>